<evidence type="ECO:0000313" key="5">
    <source>
        <dbReference type="Proteomes" id="UP001500653"/>
    </source>
</evidence>
<evidence type="ECO:0000259" key="2">
    <source>
        <dbReference type="Pfam" id="PF26381"/>
    </source>
</evidence>
<dbReference type="Pfam" id="PF26381">
    <property type="entry name" value="BREX_PglY_5th"/>
    <property type="match status" value="1"/>
</dbReference>
<dbReference type="RefSeq" id="WP_253862673.1">
    <property type="nucleotide sequence ID" value="NZ_BAAALN010000003.1"/>
</dbReference>
<evidence type="ECO:0000313" key="4">
    <source>
        <dbReference type="EMBL" id="GAA1228656.1"/>
    </source>
</evidence>
<dbReference type="InterPro" id="IPR058748">
    <property type="entry name" value="PglY_5th"/>
</dbReference>
<dbReference type="InterPro" id="IPR058747">
    <property type="entry name" value="PglY_C"/>
</dbReference>
<proteinExistence type="predicted"/>
<dbReference type="Pfam" id="PF26382">
    <property type="entry name" value="BREX_PglY_6th"/>
    <property type="match status" value="1"/>
</dbReference>
<keyword evidence="5" id="KW-1185">Reference proteome</keyword>
<gene>
    <name evidence="4" type="ORF">GCM10009676_08870</name>
</gene>
<feature type="domain" description="ATPase PglY 5th" evidence="2">
    <location>
        <begin position="855"/>
        <end position="961"/>
    </location>
</feature>
<feature type="region of interest" description="Disordered" evidence="1">
    <location>
        <begin position="1174"/>
        <end position="1233"/>
    </location>
</feature>
<comment type="caution">
    <text evidence="4">The sequence shown here is derived from an EMBL/GenBank/DDBJ whole genome shotgun (WGS) entry which is preliminary data.</text>
</comment>
<evidence type="ECO:0000256" key="1">
    <source>
        <dbReference type="SAM" id="MobiDB-lite"/>
    </source>
</evidence>
<name>A0ABP4GNT1_9PSEU</name>
<dbReference type="EMBL" id="BAAALN010000003">
    <property type="protein sequence ID" value="GAA1228656.1"/>
    <property type="molecule type" value="Genomic_DNA"/>
</dbReference>
<organism evidence="4 5">
    <name type="scientific">Prauserella halophila</name>
    <dbReference type="NCBI Taxonomy" id="185641"/>
    <lineage>
        <taxon>Bacteria</taxon>
        <taxon>Bacillati</taxon>
        <taxon>Actinomycetota</taxon>
        <taxon>Actinomycetes</taxon>
        <taxon>Pseudonocardiales</taxon>
        <taxon>Pseudonocardiaceae</taxon>
        <taxon>Prauserella</taxon>
    </lineage>
</organism>
<sequence>MSKLLRDVITIPERVGAEDYVLRLADSTDADHLEHTLSQYVVTESLARNFDSALSLVADALRGNSSRGAFLTGSFGSGKSHFMAVLHALLGHEPSARKIPEIQPLLPTHDPTLRDAKLLRLTYHLLGANSMEEAILGGYLKQVRQLHPDAPLPAVHVSDDLLTDAENYRRDLGDDAFFAKLNGGSDGADDAWAGLLGAGNWTAESYEAARAAASDSAARAELVTALTDTVFTSYTQMASYVDLETGMLAISEHAKSLGYDGVVMFLDELVLWLAFAVRNTEFFSRETQKITKLVETSGKPRAVPIISFISRQMDLRKWFADAGASGAEQETLAQAFRHQEGRFTPIALGDDNLAQVANRRLLQPADQQAQQVLDDAFAQLDRRPAVWDVLLDGMNTGEQHRGASEAEFKLTYPFSPALVSTLRSLASVMQRERTALKVMQQMLVERRDRLTVDDVLAVGDVFDYVVHGQQALDNHAANLFRAATALWTDKLKPLLLREHGVTEQQLAESPESVPPAYYSQQRLAKTLLLSAVAPNVPALKELTASRLASLNHGSIVSPLPGGEARIVMAAINTWRTEVPEIETSSETGDPVIRVRLADVDYESVVERITGEDNPGRRRQLIKELVHEQLDVDLSTTDIGSAATKQVIWRGSRREVDVVFGNVRDPGWLADEHFRHRPGTWRFVIDYPFDEENHSPAEDFARIERMLSRGNPAATIVWLPRFLTPEVQRDLIRLVKLNWLFTGSGERWQTNSDHLPETQRDQARAILENQYRSLRERMARILQQAYGAAKAEPGNLVDDPQHDGVLRSLDRSFNPAEPVGSDLRSAFENLIDQAYRSSYPAHPEFEPSGEAITVKQLETVRGYVEQASIQEDGRVPTQPADRQVLRRICTPLGLGKVTETHFLFGKDTVAFWAGELDRAVASLDAGSQAAITVRQLRDWIDNLTPKWGLRGEVADLVISAWALLRMRAWYEANTAIAMPGIGKLKDHLELRPEPLPTPDDWKAALRNAGHLFGLSENSYLTGANVAEFATNIADVATERARSAESLVAELRSLYAKLDLEQRAPDRLSTAEATAQFMTELVRTTNRVERIGKLAHASFDVTLQAAGKSLADAQRVADALHAFPWKRLNPVLTAQRGGDASAGQILQQLREGAAGDELTTDLVQALRKAENDTFDWAASGRTVEPTPEPSPASAVDPAVEPTPPVEPASAAEPDPGPETRKRHDRIALNSTQDVSTVEAELKRMLAEHKDSTVHVEWWIE</sequence>
<reference evidence="5" key="1">
    <citation type="journal article" date="2019" name="Int. J. Syst. Evol. Microbiol.">
        <title>The Global Catalogue of Microorganisms (GCM) 10K type strain sequencing project: providing services to taxonomists for standard genome sequencing and annotation.</title>
        <authorList>
            <consortium name="The Broad Institute Genomics Platform"/>
            <consortium name="The Broad Institute Genome Sequencing Center for Infectious Disease"/>
            <person name="Wu L."/>
            <person name="Ma J."/>
        </authorList>
    </citation>
    <scope>NUCLEOTIDE SEQUENCE [LARGE SCALE GENOMIC DNA]</scope>
    <source>
        <strain evidence="5">JCM 13023</strain>
    </source>
</reference>
<evidence type="ECO:0008006" key="6">
    <source>
        <dbReference type="Google" id="ProtNLM"/>
    </source>
</evidence>
<evidence type="ECO:0000259" key="3">
    <source>
        <dbReference type="Pfam" id="PF26382"/>
    </source>
</evidence>
<feature type="domain" description="ATPase PglY C-terminal" evidence="3">
    <location>
        <begin position="1005"/>
        <end position="1177"/>
    </location>
</feature>
<dbReference type="Proteomes" id="UP001500653">
    <property type="component" value="Unassembled WGS sequence"/>
</dbReference>
<accession>A0ABP4GNT1</accession>
<protein>
    <recommendedName>
        <fullName evidence="6">Phage resistance protein</fullName>
    </recommendedName>
</protein>